<accession>A0A7J6L8E8</accession>
<evidence type="ECO:0008006" key="6">
    <source>
        <dbReference type="Google" id="ProtNLM"/>
    </source>
</evidence>
<dbReference type="EMBL" id="JAAPAO010000654">
    <property type="protein sequence ID" value="KAF4655475.1"/>
    <property type="molecule type" value="Genomic_DNA"/>
</dbReference>
<keyword evidence="3" id="KW-1133">Transmembrane helix</keyword>
<reference evidence="4 5" key="1">
    <citation type="submission" date="2020-04" db="EMBL/GenBank/DDBJ databases">
        <title>Perkinsus chesapeaki whole genome sequence.</title>
        <authorList>
            <person name="Bogema D.R."/>
        </authorList>
    </citation>
    <scope>NUCLEOTIDE SEQUENCE [LARGE SCALE GENOMIC DNA]</scope>
    <source>
        <strain evidence="4">ATCC PRA-425</strain>
    </source>
</reference>
<protein>
    <recommendedName>
        <fullName evidence="6">MORN repeat containing</fullName>
    </recommendedName>
</protein>
<evidence type="ECO:0000256" key="1">
    <source>
        <dbReference type="ARBA" id="ARBA00022737"/>
    </source>
</evidence>
<dbReference type="InterPro" id="IPR019306">
    <property type="entry name" value="TMEM231"/>
</dbReference>
<name>A0A7J6L8E8_PERCH</name>
<organism evidence="4 5">
    <name type="scientific">Perkinsus chesapeaki</name>
    <name type="common">Clam parasite</name>
    <name type="synonym">Perkinsus andrewsi</name>
    <dbReference type="NCBI Taxonomy" id="330153"/>
    <lineage>
        <taxon>Eukaryota</taxon>
        <taxon>Sar</taxon>
        <taxon>Alveolata</taxon>
        <taxon>Perkinsozoa</taxon>
        <taxon>Perkinsea</taxon>
        <taxon>Perkinsida</taxon>
        <taxon>Perkinsidae</taxon>
        <taxon>Perkinsus</taxon>
    </lineage>
</organism>
<evidence type="ECO:0000256" key="2">
    <source>
        <dbReference type="SAM" id="MobiDB-lite"/>
    </source>
</evidence>
<feature type="transmembrane region" description="Helical" evidence="3">
    <location>
        <begin position="31"/>
        <end position="54"/>
    </location>
</feature>
<dbReference type="InterPro" id="IPR003409">
    <property type="entry name" value="MORN"/>
</dbReference>
<dbReference type="AlphaFoldDB" id="A0A7J6L8E8"/>
<feature type="region of interest" description="Disordered" evidence="2">
    <location>
        <begin position="393"/>
        <end position="413"/>
    </location>
</feature>
<evidence type="ECO:0000256" key="3">
    <source>
        <dbReference type="SAM" id="Phobius"/>
    </source>
</evidence>
<dbReference type="OrthoDB" id="270720at2759"/>
<dbReference type="Pfam" id="PF02493">
    <property type="entry name" value="MORN"/>
    <property type="match status" value="5"/>
</dbReference>
<keyword evidence="3" id="KW-0472">Membrane</keyword>
<keyword evidence="3" id="KW-0812">Transmembrane</keyword>
<dbReference type="Proteomes" id="UP000591131">
    <property type="component" value="Unassembled WGS sequence"/>
</dbReference>
<dbReference type="SMART" id="SM00698">
    <property type="entry name" value="MORN"/>
    <property type="match status" value="5"/>
</dbReference>
<dbReference type="PANTHER" id="PTHR43215">
    <property type="entry name" value="RADIAL SPOKE HEAD 1 HOMOLOG"/>
    <property type="match status" value="1"/>
</dbReference>
<keyword evidence="5" id="KW-1185">Reference proteome</keyword>
<sequence length="537" mass="58572">MLFPFHPAKVYSEGHAVHFIATSRCSLAYCLWLVVAITVLVVPLILALIGDALWVRSSTYHERPVVTFTNNIYMLANAQPLARSAFSVRPTATKDKITLEVAVNASIGDVASLHFIGEFKIELAKKRKLLAYTAGALTAAWCCWMLFTVVGTEFLRPTGLPSSSGLTAWLRLDLLQSTALSEGLQASSESIFDQASSSGGDFLTTLGGLQAARAVSLIGTRSFPDIWSDTPASSSNEFTAVISYIIPEQPVSYQMEGFETLKFAWIQYLALALPIYLIGMCLLSFCYRNGLLGPDVCGGSIGVKTADEAGEEEVPPYSLTLEDGTVTHSSRDFTGRARAVYGNGEVYDGDFDEGIRHGHGTYWYRNGDIYTGQFQENEKHGRGRLVYTGKKAVGEEEEEAGDGGGDHGLRGGTYHGQFKEGQKHGQGTYRFNNGDAYSGDWCNGRKHGNGTYVYKDGSSIAGEWRDGSLTTGTWTLPNGLRYTGDFKDNKPHGEGYWKLPNHHTVAGRYVHTKEDEGEEGGHSGKAIHLQFIATEAT</sequence>
<dbReference type="Pfam" id="PF10149">
    <property type="entry name" value="TM231"/>
    <property type="match status" value="2"/>
</dbReference>
<gene>
    <name evidence="4" type="ORF">FOL47_009412</name>
</gene>
<evidence type="ECO:0000313" key="5">
    <source>
        <dbReference type="Proteomes" id="UP000591131"/>
    </source>
</evidence>
<evidence type="ECO:0000313" key="4">
    <source>
        <dbReference type="EMBL" id="KAF4655475.1"/>
    </source>
</evidence>
<feature type="transmembrane region" description="Helical" evidence="3">
    <location>
        <begin position="129"/>
        <end position="150"/>
    </location>
</feature>
<dbReference type="Gene3D" id="2.20.110.10">
    <property type="entry name" value="Histone H3 K4-specific methyltransferase SET7/9 N-terminal domain"/>
    <property type="match status" value="2"/>
</dbReference>
<dbReference type="SUPFAM" id="SSF82185">
    <property type="entry name" value="Histone H3 K4-specific methyltransferase SET7/9 N-terminal domain"/>
    <property type="match status" value="2"/>
</dbReference>
<feature type="transmembrane region" description="Helical" evidence="3">
    <location>
        <begin position="265"/>
        <end position="285"/>
    </location>
</feature>
<keyword evidence="1" id="KW-0677">Repeat</keyword>
<dbReference type="PANTHER" id="PTHR43215:SF14">
    <property type="entry name" value="RADIAL SPOKE HEAD 1 HOMOLOG"/>
    <property type="match status" value="1"/>
</dbReference>
<comment type="caution">
    <text evidence="4">The sequence shown here is derived from an EMBL/GenBank/DDBJ whole genome shotgun (WGS) entry which is preliminary data.</text>
</comment>
<proteinExistence type="predicted"/>